<dbReference type="InterPro" id="IPR002508">
    <property type="entry name" value="MurNAc-LAA_cat"/>
</dbReference>
<dbReference type="AlphaFoldDB" id="A0A3G9K599"/>
<dbReference type="Proteomes" id="UP000273154">
    <property type="component" value="Chromosome"/>
</dbReference>
<dbReference type="Gene3D" id="2.30.30.40">
    <property type="entry name" value="SH3 Domains"/>
    <property type="match status" value="1"/>
</dbReference>
<dbReference type="Pfam" id="PF01520">
    <property type="entry name" value="Amidase_3"/>
    <property type="match status" value="1"/>
</dbReference>
<dbReference type="GO" id="GO:0009253">
    <property type="term" value="P:peptidoglycan catabolic process"/>
    <property type="evidence" value="ECO:0007669"/>
    <property type="project" value="InterPro"/>
</dbReference>
<organism evidence="4 5">
    <name type="scientific">Parolsenella catena</name>
    <dbReference type="NCBI Taxonomy" id="2003188"/>
    <lineage>
        <taxon>Bacteria</taxon>
        <taxon>Bacillati</taxon>
        <taxon>Actinomycetota</taxon>
        <taxon>Coriobacteriia</taxon>
        <taxon>Coriobacteriales</taxon>
        <taxon>Atopobiaceae</taxon>
        <taxon>Parolsenella</taxon>
    </lineage>
</organism>
<dbReference type="GO" id="GO:0008745">
    <property type="term" value="F:N-acetylmuramoyl-L-alanine amidase activity"/>
    <property type="evidence" value="ECO:0007669"/>
    <property type="project" value="InterPro"/>
</dbReference>
<dbReference type="RefSeq" id="WP_126421306.1">
    <property type="nucleotide sequence ID" value="NZ_AP019367.1"/>
</dbReference>
<dbReference type="OrthoDB" id="3186392at2"/>
<proteinExistence type="predicted"/>
<evidence type="ECO:0000313" key="5">
    <source>
        <dbReference type="Proteomes" id="UP000273154"/>
    </source>
</evidence>
<gene>
    <name evidence="4" type="ORF">Pcatena_04790</name>
</gene>
<evidence type="ECO:0000313" key="4">
    <source>
        <dbReference type="EMBL" id="BBH49892.1"/>
    </source>
</evidence>
<accession>A0A3G9K599</accession>
<keyword evidence="1" id="KW-0378">Hydrolase</keyword>
<dbReference type="Gene3D" id="3.40.630.40">
    <property type="entry name" value="Zn-dependent exopeptidases"/>
    <property type="match status" value="1"/>
</dbReference>
<dbReference type="SMART" id="SM00287">
    <property type="entry name" value="SH3b"/>
    <property type="match status" value="1"/>
</dbReference>
<dbReference type="GeneID" id="88848618"/>
<evidence type="ECO:0000256" key="2">
    <source>
        <dbReference type="ARBA" id="ARBA00023316"/>
    </source>
</evidence>
<name>A0A3G9K599_9ACTN</name>
<dbReference type="InterPro" id="IPR003646">
    <property type="entry name" value="SH3-like_bac-type"/>
</dbReference>
<keyword evidence="2" id="KW-0961">Cell wall biogenesis/degradation</keyword>
<dbReference type="GO" id="GO:0071555">
    <property type="term" value="P:cell wall organization"/>
    <property type="evidence" value="ECO:0007669"/>
    <property type="project" value="UniProtKB-KW"/>
</dbReference>
<protein>
    <recommendedName>
        <fullName evidence="3">SH3b domain-containing protein</fullName>
    </recommendedName>
</protein>
<feature type="domain" description="SH3b" evidence="3">
    <location>
        <begin position="191"/>
        <end position="260"/>
    </location>
</feature>
<sequence length="270" mass="28535">MAKLFVICGHGAGDPGADGGGYTEAERVRTLAARIKAHGGSGVELGDTSRNWYRDGGISRLNTSAPVVELHMDASGVPGAHGAHVIIKSGFAADEYDRALADRLSAMMPGRAEKIVHHSELANVNRAARRGINYRLVENGFIDSPIDLAYFNSHVDDIARVYLEVFGITASSAPSEPGAGASGSGSTGFEGGTYRCTVDTLNVRDEPGLSGSVVAKYHKGQTVVLDSWYKVADGYVWGRYIGASSGKERYVAVGRATGKPEADDYLVRVG</sequence>
<keyword evidence="5" id="KW-1185">Reference proteome</keyword>
<evidence type="ECO:0000256" key="1">
    <source>
        <dbReference type="ARBA" id="ARBA00022801"/>
    </source>
</evidence>
<dbReference type="EMBL" id="AP019367">
    <property type="protein sequence ID" value="BBH49892.1"/>
    <property type="molecule type" value="Genomic_DNA"/>
</dbReference>
<dbReference type="KEGG" id="pcat:Pcatena_04790"/>
<reference evidence="5" key="1">
    <citation type="submission" date="2018-11" db="EMBL/GenBank/DDBJ databases">
        <title>Comparative genomics of Parolsenella catena and Libanicoccus massiliensis: Reclassification of Libanicoccus massiliensis as Parolsenella massiliensis comb. nov.</title>
        <authorList>
            <person name="Sakamoto M."/>
            <person name="Ikeyama N."/>
            <person name="Murakami T."/>
            <person name="Mori H."/>
            <person name="Yuki M."/>
            <person name="Ohkuma M."/>
        </authorList>
    </citation>
    <scope>NUCLEOTIDE SEQUENCE [LARGE SCALE GENOMIC DNA]</scope>
    <source>
        <strain evidence="5">JCM 31932</strain>
    </source>
</reference>
<evidence type="ECO:0000259" key="3">
    <source>
        <dbReference type="SMART" id="SM00287"/>
    </source>
</evidence>
<dbReference type="SUPFAM" id="SSF53187">
    <property type="entry name" value="Zn-dependent exopeptidases"/>
    <property type="match status" value="1"/>
</dbReference>